<reference evidence="1 2" key="1">
    <citation type="submission" date="2020-10" db="EMBL/GenBank/DDBJ databases">
        <title>The Coptis chinensis genome and diversification of protoberbering-type alkaloids.</title>
        <authorList>
            <person name="Wang B."/>
            <person name="Shu S."/>
            <person name="Song C."/>
            <person name="Liu Y."/>
        </authorList>
    </citation>
    <scope>NUCLEOTIDE SEQUENCE [LARGE SCALE GENOMIC DNA]</scope>
    <source>
        <strain evidence="1">HL-2020</strain>
        <tissue evidence="1">Leaf</tissue>
    </source>
</reference>
<sequence>MFSFAVVLYCLSSHGSRFSYYRPKCEEHVIGMADCVGEFGDTTDPLVQFDLFLNDPCLIECAQRFDCRHWFIAMEKKPVLFASMREKIDYYIWALGELVGRNARGSSSSSRFLNKQLPER</sequence>
<evidence type="ECO:0000313" key="1">
    <source>
        <dbReference type="EMBL" id="KAF9593978.1"/>
    </source>
</evidence>
<protein>
    <submittedName>
        <fullName evidence="1">Uncharacterized protein</fullName>
    </submittedName>
</protein>
<gene>
    <name evidence="1" type="ORF">IFM89_026649</name>
</gene>
<proteinExistence type="predicted"/>
<name>A0A835LFV2_9MAGN</name>
<keyword evidence="2" id="KW-1185">Reference proteome</keyword>
<organism evidence="1 2">
    <name type="scientific">Coptis chinensis</name>
    <dbReference type="NCBI Taxonomy" id="261450"/>
    <lineage>
        <taxon>Eukaryota</taxon>
        <taxon>Viridiplantae</taxon>
        <taxon>Streptophyta</taxon>
        <taxon>Embryophyta</taxon>
        <taxon>Tracheophyta</taxon>
        <taxon>Spermatophyta</taxon>
        <taxon>Magnoliopsida</taxon>
        <taxon>Ranunculales</taxon>
        <taxon>Ranunculaceae</taxon>
        <taxon>Coptidoideae</taxon>
        <taxon>Coptis</taxon>
    </lineage>
</organism>
<evidence type="ECO:0000313" key="2">
    <source>
        <dbReference type="Proteomes" id="UP000631114"/>
    </source>
</evidence>
<dbReference type="AlphaFoldDB" id="A0A835LFV2"/>
<dbReference type="EMBL" id="JADFTS010000008">
    <property type="protein sequence ID" value="KAF9593978.1"/>
    <property type="molecule type" value="Genomic_DNA"/>
</dbReference>
<accession>A0A835LFV2</accession>
<dbReference type="Proteomes" id="UP000631114">
    <property type="component" value="Unassembled WGS sequence"/>
</dbReference>
<comment type="caution">
    <text evidence="1">The sequence shown here is derived from an EMBL/GenBank/DDBJ whole genome shotgun (WGS) entry which is preliminary data.</text>
</comment>